<organism evidence="13 14">
    <name type="scientific">Maribacter vaceletii</name>
    <dbReference type="NCBI Taxonomy" id="1206816"/>
    <lineage>
        <taxon>Bacteria</taxon>
        <taxon>Pseudomonadati</taxon>
        <taxon>Bacteroidota</taxon>
        <taxon>Flavobacteriia</taxon>
        <taxon>Flavobacteriales</taxon>
        <taxon>Flavobacteriaceae</taxon>
        <taxon>Maribacter</taxon>
    </lineage>
</organism>
<feature type="domain" description="Roc" evidence="12">
    <location>
        <begin position="356"/>
        <end position="558"/>
    </location>
</feature>
<comment type="caution">
    <text evidence="13">The sequence shown here is derived from an EMBL/GenBank/DDBJ whole genome shotgun (WGS) entry which is preliminary data.</text>
</comment>
<dbReference type="PROSITE" id="PS51424">
    <property type="entry name" value="ROC"/>
    <property type="match status" value="1"/>
</dbReference>
<name>A0A495E5L6_9FLAO</name>
<evidence type="ECO:0000313" key="13">
    <source>
        <dbReference type="EMBL" id="RKR12218.1"/>
    </source>
</evidence>
<evidence type="ECO:0000256" key="11">
    <source>
        <dbReference type="ARBA" id="ARBA00048679"/>
    </source>
</evidence>
<dbReference type="SUPFAM" id="SSF52058">
    <property type="entry name" value="L domain-like"/>
    <property type="match status" value="1"/>
</dbReference>
<dbReference type="InterPro" id="IPR001611">
    <property type="entry name" value="Leu-rich_rpt"/>
</dbReference>
<keyword evidence="8" id="KW-0067">ATP-binding</keyword>
<keyword evidence="4" id="KW-0808">Transferase</keyword>
<dbReference type="InterPro" id="IPR036388">
    <property type="entry name" value="WH-like_DNA-bd_sf"/>
</dbReference>
<evidence type="ECO:0000256" key="9">
    <source>
        <dbReference type="ARBA" id="ARBA00023134"/>
    </source>
</evidence>
<dbReference type="OrthoDB" id="1148122at2"/>
<dbReference type="InterPro" id="IPR032675">
    <property type="entry name" value="LRR_dom_sf"/>
</dbReference>
<evidence type="ECO:0000256" key="7">
    <source>
        <dbReference type="ARBA" id="ARBA00022777"/>
    </source>
</evidence>
<accession>A0A495E5L6</accession>
<dbReference type="InterPro" id="IPR003591">
    <property type="entry name" value="Leu-rich_rpt_typical-subtyp"/>
</dbReference>
<keyword evidence="5" id="KW-0677">Repeat</keyword>
<dbReference type="GO" id="GO:0005524">
    <property type="term" value="F:ATP binding"/>
    <property type="evidence" value="ECO:0007669"/>
    <property type="project" value="UniProtKB-KW"/>
</dbReference>
<dbReference type="Pfam" id="PF25497">
    <property type="entry name" value="COR-B"/>
    <property type="match status" value="1"/>
</dbReference>
<dbReference type="InterPro" id="IPR050216">
    <property type="entry name" value="LRR_domain-containing"/>
</dbReference>
<dbReference type="InterPro" id="IPR027417">
    <property type="entry name" value="P-loop_NTPase"/>
</dbReference>
<dbReference type="InterPro" id="IPR057263">
    <property type="entry name" value="COR-B"/>
</dbReference>
<dbReference type="SMART" id="SM00364">
    <property type="entry name" value="LRR_BAC"/>
    <property type="match status" value="6"/>
</dbReference>
<dbReference type="Pfam" id="PF16095">
    <property type="entry name" value="COR-A"/>
    <property type="match status" value="1"/>
</dbReference>
<keyword evidence="14" id="KW-1185">Reference proteome</keyword>
<dbReference type="Gene3D" id="1.10.10.2200">
    <property type="match status" value="1"/>
</dbReference>
<protein>
    <recommendedName>
        <fullName evidence="1">non-specific serine/threonine protein kinase</fullName>
        <ecNumber evidence="1">2.7.11.1</ecNumber>
    </recommendedName>
</protein>
<dbReference type="SUPFAM" id="SSF52540">
    <property type="entry name" value="P-loop containing nucleoside triphosphate hydrolases"/>
    <property type="match status" value="1"/>
</dbReference>
<dbReference type="GO" id="GO:0005737">
    <property type="term" value="C:cytoplasm"/>
    <property type="evidence" value="ECO:0007669"/>
    <property type="project" value="TreeGrafter"/>
</dbReference>
<dbReference type="Gene3D" id="3.30.310.200">
    <property type="match status" value="1"/>
</dbReference>
<keyword evidence="7" id="KW-0418">Kinase</keyword>
<comment type="catalytic activity">
    <reaction evidence="10">
        <text>L-threonyl-[protein] + ATP = O-phospho-L-threonyl-[protein] + ADP + H(+)</text>
        <dbReference type="Rhea" id="RHEA:46608"/>
        <dbReference type="Rhea" id="RHEA-COMP:11060"/>
        <dbReference type="Rhea" id="RHEA-COMP:11605"/>
        <dbReference type="ChEBI" id="CHEBI:15378"/>
        <dbReference type="ChEBI" id="CHEBI:30013"/>
        <dbReference type="ChEBI" id="CHEBI:30616"/>
        <dbReference type="ChEBI" id="CHEBI:61977"/>
        <dbReference type="ChEBI" id="CHEBI:456216"/>
        <dbReference type="EC" id="2.7.11.1"/>
    </reaction>
</comment>
<reference evidence="13 14" key="1">
    <citation type="submission" date="2018-10" db="EMBL/GenBank/DDBJ databases">
        <title>Genomic Encyclopedia of Archaeal and Bacterial Type Strains, Phase II (KMG-II): from individual species to whole genera.</title>
        <authorList>
            <person name="Goeker M."/>
        </authorList>
    </citation>
    <scope>NUCLEOTIDE SEQUENCE [LARGE SCALE GENOMIC DNA]</scope>
    <source>
        <strain evidence="13 14">DSM 25230</strain>
    </source>
</reference>
<dbReference type="InterPro" id="IPR032171">
    <property type="entry name" value="COR-A"/>
</dbReference>
<keyword evidence="3" id="KW-0433">Leucine-rich repeat</keyword>
<evidence type="ECO:0000256" key="3">
    <source>
        <dbReference type="ARBA" id="ARBA00022614"/>
    </source>
</evidence>
<keyword evidence="2" id="KW-0723">Serine/threonine-protein kinase</keyword>
<dbReference type="GO" id="GO:0004674">
    <property type="term" value="F:protein serine/threonine kinase activity"/>
    <property type="evidence" value="ECO:0007669"/>
    <property type="project" value="UniProtKB-KW"/>
</dbReference>
<evidence type="ECO:0000259" key="12">
    <source>
        <dbReference type="PROSITE" id="PS51424"/>
    </source>
</evidence>
<dbReference type="RefSeq" id="WP_121068083.1">
    <property type="nucleotide sequence ID" value="NZ_RBIQ01000009.1"/>
</dbReference>
<keyword evidence="9" id="KW-0342">GTP-binding</keyword>
<dbReference type="PANTHER" id="PTHR48051:SF1">
    <property type="entry name" value="RAS SUPPRESSOR PROTEIN 1"/>
    <property type="match status" value="1"/>
</dbReference>
<dbReference type="AlphaFoldDB" id="A0A495E5L6"/>
<dbReference type="Gene3D" id="1.10.10.10">
    <property type="entry name" value="Winged helix-like DNA-binding domain superfamily/Winged helix DNA-binding domain"/>
    <property type="match status" value="1"/>
</dbReference>
<dbReference type="Proteomes" id="UP000269412">
    <property type="component" value="Unassembled WGS sequence"/>
</dbReference>
<evidence type="ECO:0000256" key="8">
    <source>
        <dbReference type="ARBA" id="ARBA00022840"/>
    </source>
</evidence>
<proteinExistence type="predicted"/>
<dbReference type="InterPro" id="IPR020859">
    <property type="entry name" value="ROC"/>
</dbReference>
<keyword evidence="6" id="KW-0547">Nucleotide-binding</keyword>
<dbReference type="EMBL" id="RBIQ01000009">
    <property type="protein sequence ID" value="RKR12218.1"/>
    <property type="molecule type" value="Genomic_DNA"/>
</dbReference>
<comment type="catalytic activity">
    <reaction evidence="11">
        <text>L-seryl-[protein] + ATP = O-phospho-L-seryl-[protein] + ADP + H(+)</text>
        <dbReference type="Rhea" id="RHEA:17989"/>
        <dbReference type="Rhea" id="RHEA-COMP:9863"/>
        <dbReference type="Rhea" id="RHEA-COMP:11604"/>
        <dbReference type="ChEBI" id="CHEBI:15378"/>
        <dbReference type="ChEBI" id="CHEBI:29999"/>
        <dbReference type="ChEBI" id="CHEBI:30616"/>
        <dbReference type="ChEBI" id="CHEBI:83421"/>
        <dbReference type="ChEBI" id="CHEBI:456216"/>
        <dbReference type="EC" id="2.7.11.1"/>
    </reaction>
</comment>
<sequence>MKVNNPIFFENRRKHHEYVDQKINSIRSDKSGFINLSSLELIEVPEILREVEDKFCLDLSSNSLSDLPDWFYDLDNILFLNLRGNNFSQFPVRLLNMKSIIKIDFSFNNLGKLKFWESDNSNLEILVLDNCRLIKFPRFIKGLKKLVNLSINNNFLRKVPDWINELTNIKTLNCENNYLRNIPNIKNLNNLECLNLKKNKIVNITDDLTRRQNLEQLGLSSNKIKEYPQKLNKLRKLRRLELENNNLKVIPEFIKDLKTIEVLNISNNSISTLKPLNNLKNLKNLNFSSCNVISLEPILHILEKGTQINESPTFVNPFISSIYLKNNKLEYPPIEIIKQGNSAILRYFKRLNNTTQKAVLNEAKVLIVGRTGAGKTSLRYKLRNEKSKLPKSDESTQGIDVEILSLKLDNNNSIKLNIWDFEGQSIAYQTHQFFLSKRSLYLFVVDTRTEKTDTDYWFQIIEILGGGSPLILFNNEKQGKIAHLNHKALIERFGSFLVDQVYQIDLRKISEDKTETQKFHRFIFNTINQIKSLPLVGIKLEKSWLKVREKIQKISKSKSVISAKELFDICDENGITEKQDKLDLSQLFHDLGVFLHFQDFNSISILNNIIILRNEWSTKAVYRILKSESIKKEKGKFMLKDIQNIFNTDDNLHKDYEAEILELMVKFKLCYKVINTDYFIIPQLLEPNKISGEVFDYSETTQLKVIYDFMPKGIMTLLIIELHPFIAKNQTTVWRDGLVIEYLNSVAEIEESQGIREILIKSKGPKRNLIALKVLFAIDTINSRYNFTSKSSVKTKLQCTCKECIDNENPYFFDLLALEKYREKGGKEFPCGNTGNVASINKILSILENGEQNNNLELNLFKEANQITPEKITFDIIEVSSRVLERKFVKRIEDQINDDIVDLLRTKGYNVTDQTRSGASESGLKSGELDLMLRRKNGIPLTIIESLRLKSCGSKNRIIAAHINKLFTKYDTHGLERNFMLVFAETKNFQNLCRNYFRYIDKLNSKIGFDKKEFPITRLDKKSDLSKSANIKIAISYHLHNNETRELAHIILNMR</sequence>
<evidence type="ECO:0000256" key="1">
    <source>
        <dbReference type="ARBA" id="ARBA00012513"/>
    </source>
</evidence>
<dbReference type="Gene3D" id="3.80.10.10">
    <property type="entry name" value="Ribonuclease Inhibitor"/>
    <property type="match status" value="1"/>
</dbReference>
<evidence type="ECO:0000256" key="2">
    <source>
        <dbReference type="ARBA" id="ARBA00022527"/>
    </source>
</evidence>
<dbReference type="SMART" id="SM00369">
    <property type="entry name" value="LRR_TYP"/>
    <property type="match status" value="4"/>
</dbReference>
<dbReference type="EC" id="2.7.11.1" evidence="1"/>
<evidence type="ECO:0000313" key="14">
    <source>
        <dbReference type="Proteomes" id="UP000269412"/>
    </source>
</evidence>
<dbReference type="PROSITE" id="PS51450">
    <property type="entry name" value="LRR"/>
    <property type="match status" value="4"/>
</dbReference>
<evidence type="ECO:0000256" key="6">
    <source>
        <dbReference type="ARBA" id="ARBA00022741"/>
    </source>
</evidence>
<evidence type="ECO:0000256" key="5">
    <source>
        <dbReference type="ARBA" id="ARBA00022737"/>
    </source>
</evidence>
<dbReference type="PANTHER" id="PTHR48051">
    <property type="match status" value="1"/>
</dbReference>
<dbReference type="Gene3D" id="3.40.50.300">
    <property type="entry name" value="P-loop containing nucleotide triphosphate hydrolases"/>
    <property type="match status" value="1"/>
</dbReference>
<evidence type="ECO:0000256" key="4">
    <source>
        <dbReference type="ARBA" id="ARBA00022679"/>
    </source>
</evidence>
<dbReference type="Pfam" id="PF08477">
    <property type="entry name" value="Roc"/>
    <property type="match status" value="1"/>
</dbReference>
<gene>
    <name evidence="13" type="ORF">CLV91_2344</name>
</gene>
<evidence type="ECO:0000256" key="10">
    <source>
        <dbReference type="ARBA" id="ARBA00047899"/>
    </source>
</evidence>